<evidence type="ECO:0000256" key="1">
    <source>
        <dbReference type="ARBA" id="ARBA00012513"/>
    </source>
</evidence>
<dbReference type="PROSITE" id="PS00108">
    <property type="entry name" value="PROTEIN_KINASE_ST"/>
    <property type="match status" value="1"/>
</dbReference>
<evidence type="ECO:0000256" key="7">
    <source>
        <dbReference type="ARBA" id="ARBA00023193"/>
    </source>
</evidence>
<dbReference type="GO" id="GO:0005737">
    <property type="term" value="C:cytoplasm"/>
    <property type="evidence" value="ECO:0007669"/>
    <property type="project" value="TreeGrafter"/>
</dbReference>
<dbReference type="Gene3D" id="3.30.200.20">
    <property type="entry name" value="Phosphorylase Kinase, domain 1"/>
    <property type="match status" value="1"/>
</dbReference>
<evidence type="ECO:0000256" key="2">
    <source>
        <dbReference type="ARBA" id="ARBA00022527"/>
    </source>
</evidence>
<dbReference type="GO" id="GO:0017148">
    <property type="term" value="P:negative regulation of translation"/>
    <property type="evidence" value="ECO:0007669"/>
    <property type="project" value="UniProtKB-KW"/>
</dbReference>
<organism evidence="12">
    <name type="scientific">Medioppia subpectinata</name>
    <dbReference type="NCBI Taxonomy" id="1979941"/>
    <lineage>
        <taxon>Eukaryota</taxon>
        <taxon>Metazoa</taxon>
        <taxon>Ecdysozoa</taxon>
        <taxon>Arthropoda</taxon>
        <taxon>Chelicerata</taxon>
        <taxon>Arachnida</taxon>
        <taxon>Acari</taxon>
        <taxon>Acariformes</taxon>
        <taxon>Sarcoptiformes</taxon>
        <taxon>Oribatida</taxon>
        <taxon>Brachypylina</taxon>
        <taxon>Oppioidea</taxon>
        <taxon>Oppiidae</taxon>
        <taxon>Medioppia</taxon>
    </lineage>
</organism>
<sequence>MIRSGGFGTVFKVQHKLDDKMYAIKRVEYGDFSEEKKQRILREVKILLKLDSDFVVKYITSWPESNHLYIQMELCSQSLKTVIKDKAIVFGRQPEDPINVYEYFICCEIFTEILECVQFLHSSDPPVIHRDLKPDNILIEHNFMSSRFIKLCDFGLATDHDMPSMSHTAGAGTSAYMAPEVHQSRYTIKVDIYSLGVIAQHLLDLFNNICPTIGRPVLKFSKIIISGQSIDR</sequence>
<feature type="domain" description="Protein kinase" evidence="11">
    <location>
        <begin position="1"/>
        <end position="232"/>
    </location>
</feature>
<dbReference type="GO" id="GO:0005524">
    <property type="term" value="F:ATP binding"/>
    <property type="evidence" value="ECO:0007669"/>
    <property type="project" value="UniProtKB-KW"/>
</dbReference>
<dbReference type="AlphaFoldDB" id="A0A7R9L288"/>
<dbReference type="InterPro" id="IPR000719">
    <property type="entry name" value="Prot_kinase_dom"/>
</dbReference>
<keyword evidence="2" id="KW-0723">Serine/threonine-protein kinase</keyword>
<dbReference type="PANTHER" id="PTHR11042">
    <property type="entry name" value="EUKARYOTIC TRANSLATION INITIATION FACTOR 2-ALPHA KINASE EIF2-ALPHA KINASE -RELATED"/>
    <property type="match status" value="1"/>
</dbReference>
<comment type="catalytic activity">
    <reaction evidence="10">
        <text>L-seryl-[protein] + ATP = O-phospho-L-seryl-[protein] + ADP + H(+)</text>
        <dbReference type="Rhea" id="RHEA:17989"/>
        <dbReference type="Rhea" id="RHEA-COMP:9863"/>
        <dbReference type="Rhea" id="RHEA-COMP:11604"/>
        <dbReference type="ChEBI" id="CHEBI:15378"/>
        <dbReference type="ChEBI" id="CHEBI:29999"/>
        <dbReference type="ChEBI" id="CHEBI:30616"/>
        <dbReference type="ChEBI" id="CHEBI:83421"/>
        <dbReference type="ChEBI" id="CHEBI:456216"/>
        <dbReference type="EC" id="2.7.11.1"/>
    </reaction>
    <physiologicalReaction direction="left-to-right" evidence="10">
        <dbReference type="Rhea" id="RHEA:17990"/>
    </physiologicalReaction>
</comment>
<comment type="similarity">
    <text evidence="8">Belongs to the protein kinase superfamily. Ser/Thr protein kinase family. GCN2 subfamily.</text>
</comment>
<name>A0A7R9L288_9ACAR</name>
<dbReference type="GO" id="GO:0004694">
    <property type="term" value="F:eukaryotic translation initiation factor 2alpha kinase activity"/>
    <property type="evidence" value="ECO:0007669"/>
    <property type="project" value="TreeGrafter"/>
</dbReference>
<dbReference type="Gene3D" id="1.10.510.10">
    <property type="entry name" value="Transferase(Phosphotransferase) domain 1"/>
    <property type="match status" value="1"/>
</dbReference>
<keyword evidence="3" id="KW-0808">Transferase</keyword>
<dbReference type="GO" id="GO:0005634">
    <property type="term" value="C:nucleus"/>
    <property type="evidence" value="ECO:0007669"/>
    <property type="project" value="TreeGrafter"/>
</dbReference>
<gene>
    <name evidence="12" type="ORF">OSB1V03_LOCUS13960</name>
</gene>
<comment type="catalytic activity">
    <reaction evidence="9">
        <text>L-threonyl-[protein] + ATP = O-phospho-L-threonyl-[protein] + ADP + H(+)</text>
        <dbReference type="Rhea" id="RHEA:46608"/>
        <dbReference type="Rhea" id="RHEA-COMP:11060"/>
        <dbReference type="Rhea" id="RHEA-COMP:11605"/>
        <dbReference type="ChEBI" id="CHEBI:15378"/>
        <dbReference type="ChEBI" id="CHEBI:30013"/>
        <dbReference type="ChEBI" id="CHEBI:30616"/>
        <dbReference type="ChEBI" id="CHEBI:61977"/>
        <dbReference type="ChEBI" id="CHEBI:456216"/>
        <dbReference type="EC" id="2.7.11.1"/>
    </reaction>
    <physiologicalReaction direction="left-to-right" evidence="9">
        <dbReference type="Rhea" id="RHEA:46609"/>
    </physiologicalReaction>
</comment>
<evidence type="ECO:0000256" key="5">
    <source>
        <dbReference type="ARBA" id="ARBA00022777"/>
    </source>
</evidence>
<accession>A0A7R9L288</accession>
<dbReference type="EC" id="2.7.11.1" evidence="1"/>
<dbReference type="PROSITE" id="PS50011">
    <property type="entry name" value="PROTEIN_KINASE_DOM"/>
    <property type="match status" value="1"/>
</dbReference>
<evidence type="ECO:0000313" key="13">
    <source>
        <dbReference type="Proteomes" id="UP000759131"/>
    </source>
</evidence>
<protein>
    <recommendedName>
        <fullName evidence="1">non-specific serine/threonine protein kinase</fullName>
        <ecNumber evidence="1">2.7.11.1</ecNumber>
    </recommendedName>
</protein>
<dbReference type="PANTHER" id="PTHR11042:SF160">
    <property type="entry name" value="EUKARYOTIC TRANSLATION INITIATION FACTOR 2-ALPHA KINASE 1"/>
    <property type="match status" value="1"/>
</dbReference>
<dbReference type="InterPro" id="IPR008271">
    <property type="entry name" value="Ser/Thr_kinase_AS"/>
</dbReference>
<keyword evidence="5" id="KW-0418">Kinase</keyword>
<keyword evidence="13" id="KW-1185">Reference proteome</keyword>
<evidence type="ECO:0000256" key="9">
    <source>
        <dbReference type="ARBA" id="ARBA00048659"/>
    </source>
</evidence>
<evidence type="ECO:0000256" key="3">
    <source>
        <dbReference type="ARBA" id="ARBA00022679"/>
    </source>
</evidence>
<dbReference type="Proteomes" id="UP000759131">
    <property type="component" value="Unassembled WGS sequence"/>
</dbReference>
<keyword evidence="6" id="KW-0067">ATP-binding</keyword>
<evidence type="ECO:0000256" key="10">
    <source>
        <dbReference type="ARBA" id="ARBA00048977"/>
    </source>
</evidence>
<dbReference type="EMBL" id="OC867526">
    <property type="protein sequence ID" value="CAD7633563.1"/>
    <property type="molecule type" value="Genomic_DNA"/>
</dbReference>
<evidence type="ECO:0000259" key="11">
    <source>
        <dbReference type="PROSITE" id="PS50011"/>
    </source>
</evidence>
<keyword evidence="4" id="KW-0547">Nucleotide-binding</keyword>
<keyword evidence="7" id="KW-0652">Protein synthesis inhibitor</keyword>
<proteinExistence type="inferred from homology"/>
<evidence type="ECO:0000313" key="12">
    <source>
        <dbReference type="EMBL" id="CAD7633563.1"/>
    </source>
</evidence>
<dbReference type="SUPFAM" id="SSF56112">
    <property type="entry name" value="Protein kinase-like (PK-like)"/>
    <property type="match status" value="1"/>
</dbReference>
<dbReference type="EMBL" id="CAJPIZ010012951">
    <property type="protein sequence ID" value="CAG2113993.1"/>
    <property type="molecule type" value="Genomic_DNA"/>
</dbReference>
<evidence type="ECO:0000256" key="6">
    <source>
        <dbReference type="ARBA" id="ARBA00022840"/>
    </source>
</evidence>
<dbReference type="Pfam" id="PF00069">
    <property type="entry name" value="Pkinase"/>
    <property type="match status" value="1"/>
</dbReference>
<reference evidence="12" key="1">
    <citation type="submission" date="2020-11" db="EMBL/GenBank/DDBJ databases">
        <authorList>
            <person name="Tran Van P."/>
        </authorList>
    </citation>
    <scope>NUCLEOTIDE SEQUENCE</scope>
</reference>
<dbReference type="CDD" id="cd00180">
    <property type="entry name" value="PKc"/>
    <property type="match status" value="1"/>
</dbReference>
<dbReference type="InterPro" id="IPR011009">
    <property type="entry name" value="Kinase-like_dom_sf"/>
</dbReference>
<evidence type="ECO:0000256" key="4">
    <source>
        <dbReference type="ARBA" id="ARBA00022741"/>
    </source>
</evidence>
<dbReference type="OrthoDB" id="5337378at2759"/>
<dbReference type="SMART" id="SM00220">
    <property type="entry name" value="S_TKc"/>
    <property type="match status" value="1"/>
</dbReference>
<evidence type="ECO:0000256" key="8">
    <source>
        <dbReference type="ARBA" id="ARBA00037982"/>
    </source>
</evidence>
<dbReference type="InterPro" id="IPR050339">
    <property type="entry name" value="CC_SR_Kinase"/>
</dbReference>